<keyword evidence="1" id="KW-0812">Transmembrane</keyword>
<organism evidence="2 3">
    <name type="scientific">Candidatus Collierbacteria bacterium RIFOXYA2_FULL_46_10</name>
    <dbReference type="NCBI Taxonomy" id="1817726"/>
    <lineage>
        <taxon>Bacteria</taxon>
        <taxon>Candidatus Collieribacteriota</taxon>
    </lineage>
</organism>
<keyword evidence="1" id="KW-0472">Membrane</keyword>
<dbReference type="AlphaFoldDB" id="A0A1F5F2N7"/>
<gene>
    <name evidence="2" type="ORF">A2228_01505</name>
</gene>
<evidence type="ECO:0000313" key="2">
    <source>
        <dbReference type="EMBL" id="OGD73925.1"/>
    </source>
</evidence>
<name>A0A1F5F2N7_9BACT</name>
<dbReference type="EMBL" id="MFAK01000044">
    <property type="protein sequence ID" value="OGD73925.1"/>
    <property type="molecule type" value="Genomic_DNA"/>
</dbReference>
<accession>A0A1F5F2N7</accession>
<protein>
    <recommendedName>
        <fullName evidence="4">Type 4 fimbrial biogenesis protein PilX N-terminal domain-containing protein</fullName>
    </recommendedName>
</protein>
<evidence type="ECO:0000313" key="3">
    <source>
        <dbReference type="Proteomes" id="UP000176191"/>
    </source>
</evidence>
<evidence type="ECO:0000256" key="1">
    <source>
        <dbReference type="SAM" id="Phobius"/>
    </source>
</evidence>
<evidence type="ECO:0008006" key="4">
    <source>
        <dbReference type="Google" id="ProtNLM"/>
    </source>
</evidence>
<sequence length="159" mass="17125">MRKLLGQSIVETTIAAGLIMVCFVAALSLLNYTIKQNTYARQLSVANKYAYQAADWLRAEKSLLGWTDFTAKLVTDAAGSNTVSYCLITLPAPTIAAFTTLAKGACSSTNYITGTTITRELTLNLASRASGIISGVITTSWQANTTRTTSLELELSQWN</sequence>
<keyword evidence="1" id="KW-1133">Transmembrane helix</keyword>
<proteinExistence type="predicted"/>
<dbReference type="Proteomes" id="UP000176191">
    <property type="component" value="Unassembled WGS sequence"/>
</dbReference>
<reference evidence="2 3" key="1">
    <citation type="journal article" date="2016" name="Nat. Commun.">
        <title>Thousands of microbial genomes shed light on interconnected biogeochemical processes in an aquifer system.</title>
        <authorList>
            <person name="Anantharaman K."/>
            <person name="Brown C.T."/>
            <person name="Hug L.A."/>
            <person name="Sharon I."/>
            <person name="Castelle C.J."/>
            <person name="Probst A.J."/>
            <person name="Thomas B.C."/>
            <person name="Singh A."/>
            <person name="Wilkins M.J."/>
            <person name="Karaoz U."/>
            <person name="Brodie E.L."/>
            <person name="Williams K.H."/>
            <person name="Hubbard S.S."/>
            <person name="Banfield J.F."/>
        </authorList>
    </citation>
    <scope>NUCLEOTIDE SEQUENCE [LARGE SCALE GENOMIC DNA]</scope>
</reference>
<comment type="caution">
    <text evidence="2">The sequence shown here is derived from an EMBL/GenBank/DDBJ whole genome shotgun (WGS) entry which is preliminary data.</text>
</comment>
<feature type="transmembrane region" description="Helical" evidence="1">
    <location>
        <begin position="12"/>
        <end position="34"/>
    </location>
</feature>